<dbReference type="NCBIfam" id="TIGR02012">
    <property type="entry name" value="tigrfam_recA"/>
    <property type="match status" value="1"/>
</dbReference>
<evidence type="ECO:0000313" key="19">
    <source>
        <dbReference type="Proteomes" id="UP000536746"/>
    </source>
</evidence>
<evidence type="ECO:0000256" key="8">
    <source>
        <dbReference type="ARBA" id="ARBA00023204"/>
    </source>
</evidence>
<dbReference type="PROSITE" id="PS50162">
    <property type="entry name" value="RECA_2"/>
    <property type="match status" value="1"/>
</dbReference>
<keyword evidence="7 12" id="KW-0233">DNA recombination</keyword>
<dbReference type="GO" id="GO:0006281">
    <property type="term" value="P:DNA repair"/>
    <property type="evidence" value="ECO:0007669"/>
    <property type="project" value="UniProtKB-UniRule"/>
</dbReference>
<evidence type="ECO:0000256" key="1">
    <source>
        <dbReference type="ARBA" id="ARBA00009391"/>
    </source>
</evidence>
<dbReference type="GO" id="GO:0005524">
    <property type="term" value="F:ATP binding"/>
    <property type="evidence" value="ECO:0007669"/>
    <property type="project" value="UniProtKB-UniRule"/>
</dbReference>
<keyword evidence="12" id="KW-0963">Cytoplasm</keyword>
<dbReference type="GO" id="GO:0006310">
    <property type="term" value="P:DNA recombination"/>
    <property type="evidence" value="ECO:0007669"/>
    <property type="project" value="UniProtKB-UniRule"/>
</dbReference>
<dbReference type="Pfam" id="PF21096">
    <property type="entry name" value="RecA_C"/>
    <property type="match status" value="1"/>
</dbReference>
<dbReference type="PANTHER" id="PTHR45900:SF1">
    <property type="entry name" value="MITOCHONDRIAL DNA REPAIR PROTEIN RECA HOMOLOG-RELATED"/>
    <property type="match status" value="1"/>
</dbReference>
<dbReference type="RefSeq" id="WP_079216761.1">
    <property type="nucleotide sequence ID" value="NZ_CP018845.1"/>
</dbReference>
<evidence type="ECO:0000256" key="12">
    <source>
        <dbReference type="HAMAP-Rule" id="MF_00268"/>
    </source>
</evidence>
<comment type="caution">
    <text evidence="17">The sequence shown here is derived from an EMBL/GenBank/DDBJ whole genome shotgun (WGS) entry which is preliminary data.</text>
</comment>
<feature type="binding site" evidence="12">
    <location>
        <begin position="73"/>
        <end position="80"/>
    </location>
    <ligand>
        <name>ATP</name>
        <dbReference type="ChEBI" id="CHEBI:30616"/>
    </ligand>
</feature>
<dbReference type="InterPro" id="IPR020587">
    <property type="entry name" value="RecA_monomer-monomer_interface"/>
</dbReference>
<gene>
    <name evidence="12 17" type="primary">recA</name>
    <name evidence="17" type="ORF">CEJ42_11305</name>
    <name evidence="16" type="ORF">HNO84_02425</name>
</gene>
<evidence type="ECO:0000256" key="2">
    <source>
        <dbReference type="ARBA" id="ARBA00015553"/>
    </source>
</evidence>
<dbReference type="SUPFAM" id="SSF54752">
    <property type="entry name" value="RecA protein, C-terminal domain"/>
    <property type="match status" value="1"/>
</dbReference>
<dbReference type="HAMAP" id="MF_00268">
    <property type="entry name" value="RecA"/>
    <property type="match status" value="1"/>
</dbReference>
<keyword evidence="3 12" id="KW-0547">Nucleotide-binding</keyword>
<evidence type="ECO:0000256" key="10">
    <source>
        <dbReference type="ARBA" id="ARBA00025580"/>
    </source>
</evidence>
<dbReference type="GO" id="GO:0140664">
    <property type="term" value="F:ATP-dependent DNA damage sensor activity"/>
    <property type="evidence" value="ECO:0007669"/>
    <property type="project" value="InterPro"/>
</dbReference>
<reference evidence="17 18" key="1">
    <citation type="submission" date="2017-06" db="EMBL/GenBank/DDBJ databases">
        <title>Herbaspirillum phytohormonus sp. nov., isolated from the root nodule of Robinia pseudoacacia in lead-zinc mine.</title>
        <authorList>
            <person name="Fan M."/>
            <person name="Lin Y."/>
        </authorList>
    </citation>
    <scope>NUCLEOTIDE SEQUENCE [LARGE SCALE GENOMIC DNA]</scope>
    <source>
        <strain evidence="17 18">HZ10</strain>
    </source>
</reference>
<evidence type="ECO:0000256" key="3">
    <source>
        <dbReference type="ARBA" id="ARBA00022741"/>
    </source>
</evidence>
<keyword evidence="19" id="KW-1185">Reference proteome</keyword>
<dbReference type="OrthoDB" id="9776733at2"/>
<feature type="domain" description="RecA family profile 1" evidence="14">
    <location>
        <begin position="43"/>
        <end position="202"/>
    </location>
</feature>
<evidence type="ECO:0000256" key="4">
    <source>
        <dbReference type="ARBA" id="ARBA00022763"/>
    </source>
</evidence>
<dbReference type="GO" id="GO:0009432">
    <property type="term" value="P:SOS response"/>
    <property type="evidence" value="ECO:0007669"/>
    <property type="project" value="UniProtKB-UniRule"/>
</dbReference>
<dbReference type="EMBL" id="JABFMT010000002">
    <property type="protein sequence ID" value="NUU00438.1"/>
    <property type="molecule type" value="Genomic_DNA"/>
</dbReference>
<dbReference type="GO" id="GO:0003697">
    <property type="term" value="F:single-stranded DNA binding"/>
    <property type="evidence" value="ECO:0007669"/>
    <property type="project" value="UniProtKB-UniRule"/>
</dbReference>
<evidence type="ECO:0000313" key="18">
    <source>
        <dbReference type="Proteomes" id="UP000197596"/>
    </source>
</evidence>
<evidence type="ECO:0000256" key="5">
    <source>
        <dbReference type="ARBA" id="ARBA00022840"/>
    </source>
</evidence>
<dbReference type="GO" id="GO:0003684">
    <property type="term" value="F:damaged DNA binding"/>
    <property type="evidence" value="ECO:0007669"/>
    <property type="project" value="UniProtKB-UniRule"/>
</dbReference>
<dbReference type="InterPro" id="IPR020584">
    <property type="entry name" value="DNA_recomb/repair_RecA_CS"/>
</dbReference>
<keyword evidence="9 12" id="KW-0742">SOS response</keyword>
<evidence type="ECO:0000256" key="9">
    <source>
        <dbReference type="ARBA" id="ARBA00023236"/>
    </source>
</evidence>
<evidence type="ECO:0000256" key="7">
    <source>
        <dbReference type="ARBA" id="ARBA00023172"/>
    </source>
</evidence>
<dbReference type="InterPro" id="IPR023400">
    <property type="entry name" value="RecA_C_sf"/>
</dbReference>
<organism evidence="17 18">
    <name type="scientific">Herbaspirillum robiniae</name>
    <dbReference type="NCBI Taxonomy" id="2014887"/>
    <lineage>
        <taxon>Bacteria</taxon>
        <taxon>Pseudomonadati</taxon>
        <taxon>Pseudomonadota</taxon>
        <taxon>Betaproteobacteria</taxon>
        <taxon>Burkholderiales</taxon>
        <taxon>Oxalobacteraceae</taxon>
        <taxon>Herbaspirillum</taxon>
    </lineage>
</organism>
<dbReference type="PROSITE" id="PS50163">
    <property type="entry name" value="RECA_3"/>
    <property type="match status" value="1"/>
</dbReference>
<evidence type="ECO:0000256" key="6">
    <source>
        <dbReference type="ARBA" id="ARBA00023125"/>
    </source>
</evidence>
<dbReference type="CDD" id="cd00983">
    <property type="entry name" value="RecA"/>
    <property type="match status" value="1"/>
</dbReference>
<dbReference type="InterPro" id="IPR013765">
    <property type="entry name" value="DNA_recomb/repair_RecA"/>
</dbReference>
<evidence type="ECO:0000313" key="16">
    <source>
        <dbReference type="EMBL" id="NUU00438.1"/>
    </source>
</evidence>
<dbReference type="InterPro" id="IPR049428">
    <property type="entry name" value="RecA-like_N"/>
</dbReference>
<keyword evidence="6 12" id="KW-0238">DNA-binding</keyword>
<evidence type="ECO:0000256" key="13">
    <source>
        <dbReference type="RuleBase" id="RU004527"/>
    </source>
</evidence>
<dbReference type="EMBL" id="NJGU01000005">
    <property type="protein sequence ID" value="OWY29419.1"/>
    <property type="molecule type" value="Genomic_DNA"/>
</dbReference>
<dbReference type="PROSITE" id="PS00321">
    <property type="entry name" value="RECA_1"/>
    <property type="match status" value="1"/>
</dbReference>
<dbReference type="SMART" id="SM00382">
    <property type="entry name" value="AAA"/>
    <property type="match status" value="1"/>
</dbReference>
<dbReference type="InterPro" id="IPR027417">
    <property type="entry name" value="P-loop_NTPase"/>
</dbReference>
<protein>
    <recommendedName>
        <fullName evidence="2 12">Protein RecA</fullName>
    </recommendedName>
    <alternativeName>
        <fullName evidence="11 12">Recombinase A</fullName>
    </alternativeName>
</protein>
<evidence type="ECO:0000259" key="14">
    <source>
        <dbReference type="PROSITE" id="PS50162"/>
    </source>
</evidence>
<keyword evidence="5 12" id="KW-0067">ATP-binding</keyword>
<evidence type="ECO:0000259" key="15">
    <source>
        <dbReference type="PROSITE" id="PS50163"/>
    </source>
</evidence>
<reference evidence="16 19" key="2">
    <citation type="journal article" date="2020" name="Front. Plant Sci.">
        <title>Isolation of Rhizosphere Bacteria That Improve Quality and Water Stress Tolerance in Greenhouse Ornamentals.</title>
        <authorList>
            <person name="Nordstedt N.P."/>
            <person name="Jones M.L."/>
        </authorList>
    </citation>
    <scope>NUCLEOTIDE SEQUENCE [LARGE SCALE GENOMIC DNA]</scope>
    <source>
        <strain evidence="16 19">C6C2</strain>
    </source>
</reference>
<keyword evidence="4 12" id="KW-0227">DNA damage</keyword>
<dbReference type="InterPro" id="IPR020588">
    <property type="entry name" value="RecA_ATP-bd"/>
</dbReference>
<dbReference type="SUPFAM" id="SSF52540">
    <property type="entry name" value="P-loop containing nucleoside triphosphate hydrolases"/>
    <property type="match status" value="1"/>
</dbReference>
<comment type="function">
    <text evidence="10 12">Can catalyze the hydrolysis of ATP in the presence of single-stranded DNA, the ATP-dependent uptake of single-stranded DNA by duplex DNA, and the ATP-dependent hybridization of homologous single-stranded DNAs. It interacts with LexA causing its activation and leading to its autocatalytic cleavage.</text>
</comment>
<dbReference type="Pfam" id="PF00154">
    <property type="entry name" value="RecA_N"/>
    <property type="match status" value="1"/>
</dbReference>
<comment type="similarity">
    <text evidence="1 12 13">Belongs to the RecA family.</text>
</comment>
<keyword evidence="8 12" id="KW-0234">DNA repair</keyword>
<dbReference type="Proteomes" id="UP000197596">
    <property type="component" value="Unassembled WGS sequence"/>
</dbReference>
<dbReference type="InterPro" id="IPR003593">
    <property type="entry name" value="AAA+_ATPase"/>
</dbReference>
<proteinExistence type="inferred from homology"/>
<evidence type="ECO:0000256" key="11">
    <source>
        <dbReference type="ARBA" id="ARBA00033319"/>
    </source>
</evidence>
<dbReference type="FunFam" id="3.40.50.300:FF:000087">
    <property type="entry name" value="Recombinase RecA"/>
    <property type="match status" value="1"/>
</dbReference>
<dbReference type="GO" id="GO:0005829">
    <property type="term" value="C:cytosol"/>
    <property type="evidence" value="ECO:0007669"/>
    <property type="project" value="TreeGrafter"/>
</dbReference>
<dbReference type="PANTHER" id="PTHR45900">
    <property type="entry name" value="RECA"/>
    <property type="match status" value="1"/>
</dbReference>
<name>A0A246WTE8_9BURK</name>
<sequence length="349" mass="37255">MDDKKAANTSEKGKALAAALAQIEKQFGKGSVMRMEDGIIAEEIQVVSTGSLGLDIALGVGGLPRGRVVEIYGPESSGKTTLTLQAIAEMQKLGGTCAFIDAEHALDVTYAQKLGVNLNDLLISQPDTGEQALEITDALVRSGAVDLIVVDSVAALTPKAEIEGDMGDSLPGLQARLMSQALRKLTGSINRTNTTVIFINQIRMKIGVMFGNPETTTGGNALKFYASVRLDIRRTGSIKSGDEVIGSETRVKVVKNKVAPPFREAHFDILYGEGTSREGEILDLGSEHKVVEKSGAWYSYNGDKIGQGKDNARNFLKERPELAREIENKVRIALGVPELAGGEAKVEAS</sequence>
<accession>A0A246WTE8</accession>
<evidence type="ECO:0000313" key="17">
    <source>
        <dbReference type="EMBL" id="OWY29419.1"/>
    </source>
</evidence>
<dbReference type="Proteomes" id="UP000536746">
    <property type="component" value="Unassembled WGS sequence"/>
</dbReference>
<comment type="subcellular location">
    <subcellularLocation>
        <location evidence="12">Cytoplasm</location>
    </subcellularLocation>
</comment>
<dbReference type="Gene3D" id="3.40.50.300">
    <property type="entry name" value="P-loop containing nucleotide triphosphate hydrolases"/>
    <property type="match status" value="1"/>
</dbReference>
<dbReference type="AlphaFoldDB" id="A0A246WTE8"/>
<dbReference type="InterPro" id="IPR049261">
    <property type="entry name" value="RecA-like_C"/>
</dbReference>
<feature type="domain" description="RecA family profile 2" evidence="15">
    <location>
        <begin position="207"/>
        <end position="280"/>
    </location>
</feature>
<dbReference type="PRINTS" id="PR00142">
    <property type="entry name" value="RECA"/>
</dbReference>